<gene>
    <name evidence="4" type="ORF">PCANC_06513</name>
    <name evidence="3" type="ORF">PCASD_13430</name>
</gene>
<evidence type="ECO:0000256" key="2">
    <source>
        <dbReference type="SAM" id="Phobius"/>
    </source>
</evidence>
<name>A0A2N5VAH9_9BASI</name>
<protein>
    <submittedName>
        <fullName evidence="4">Uncharacterized protein</fullName>
    </submittedName>
</protein>
<sequence>MKVPQGHLNALIESRALKQEEDDILADYETNQRRMRKRSEMKQKHDSLLQTERADDIDSVLLPGHILPAKTIPPEIHTVLQSSVTFRDNQTFFDSKRGTDRNGAASPQQPASRQELPNHSTVLASEGDNVDPELIQSSESAASEAPASERHAPTKGGLLRTKGCRAKVMQDRANGRASESNQTHTIVSANMTDPNSPKRSEGSSSSVLANSHHLPVSVPNLTPEGHGGLSQGALAGIAIAIIFLASIPITIAIFRYRRRKRNQKLCAMFDTDMKENYAVPVAPDHRQQDYYQHISHTEIDELMNRVASVQLPKPSHQSRNI</sequence>
<feature type="region of interest" description="Disordered" evidence="1">
    <location>
        <begin position="93"/>
        <end position="118"/>
    </location>
</feature>
<feature type="compositionally biased region" description="Polar residues" evidence="1">
    <location>
        <begin position="177"/>
        <end position="195"/>
    </location>
</feature>
<keyword evidence="2" id="KW-0472">Membrane</keyword>
<evidence type="ECO:0000313" key="6">
    <source>
        <dbReference type="Proteomes" id="UP000235392"/>
    </source>
</evidence>
<evidence type="ECO:0000313" key="5">
    <source>
        <dbReference type="Proteomes" id="UP000235388"/>
    </source>
</evidence>
<comment type="caution">
    <text evidence="4">The sequence shown here is derived from an EMBL/GenBank/DDBJ whole genome shotgun (WGS) entry which is preliminary data.</text>
</comment>
<keyword evidence="5" id="KW-1185">Reference proteome</keyword>
<evidence type="ECO:0000313" key="4">
    <source>
        <dbReference type="EMBL" id="PLW46974.1"/>
    </source>
</evidence>
<accession>A0A2N5VAH9</accession>
<keyword evidence="2" id="KW-1133">Transmembrane helix</keyword>
<evidence type="ECO:0000313" key="3">
    <source>
        <dbReference type="EMBL" id="PLW20951.1"/>
    </source>
</evidence>
<dbReference type="EMBL" id="PGCI01000691">
    <property type="protein sequence ID" value="PLW20951.1"/>
    <property type="molecule type" value="Genomic_DNA"/>
</dbReference>
<feature type="region of interest" description="Disordered" evidence="1">
    <location>
        <begin position="138"/>
        <end position="208"/>
    </location>
</feature>
<feature type="transmembrane region" description="Helical" evidence="2">
    <location>
        <begin position="233"/>
        <end position="254"/>
    </location>
</feature>
<dbReference type="OrthoDB" id="2502726at2759"/>
<evidence type="ECO:0000256" key="1">
    <source>
        <dbReference type="SAM" id="MobiDB-lite"/>
    </source>
</evidence>
<feature type="compositionally biased region" description="Polar residues" evidence="1">
    <location>
        <begin position="105"/>
        <end position="118"/>
    </location>
</feature>
<dbReference type="Proteomes" id="UP000235392">
    <property type="component" value="Unassembled WGS sequence"/>
</dbReference>
<dbReference type="EMBL" id="PGCJ01000114">
    <property type="protein sequence ID" value="PLW46974.1"/>
    <property type="molecule type" value="Genomic_DNA"/>
</dbReference>
<reference evidence="5 6" key="1">
    <citation type="submission" date="2017-11" db="EMBL/GenBank/DDBJ databases">
        <title>De novo assembly and phasing of dikaryotic genomes from two isolates of Puccinia coronata f. sp. avenae, the causal agent of oat crown rust.</title>
        <authorList>
            <person name="Miller M.E."/>
            <person name="Zhang Y."/>
            <person name="Omidvar V."/>
            <person name="Sperschneider J."/>
            <person name="Schwessinger B."/>
            <person name="Raley C."/>
            <person name="Palmer J.M."/>
            <person name="Garnica D."/>
            <person name="Upadhyaya N."/>
            <person name="Rathjen J."/>
            <person name="Taylor J.M."/>
            <person name="Park R.F."/>
            <person name="Dodds P.N."/>
            <person name="Hirsch C.D."/>
            <person name="Kianian S.F."/>
            <person name="Figueroa M."/>
        </authorList>
    </citation>
    <scope>NUCLEOTIDE SEQUENCE [LARGE SCALE GENOMIC DNA]</scope>
    <source>
        <strain evidence="4">12NC29</strain>
        <strain evidence="3">12SD80</strain>
    </source>
</reference>
<organism evidence="4 5">
    <name type="scientific">Puccinia coronata f. sp. avenae</name>
    <dbReference type="NCBI Taxonomy" id="200324"/>
    <lineage>
        <taxon>Eukaryota</taxon>
        <taxon>Fungi</taxon>
        <taxon>Dikarya</taxon>
        <taxon>Basidiomycota</taxon>
        <taxon>Pucciniomycotina</taxon>
        <taxon>Pucciniomycetes</taxon>
        <taxon>Pucciniales</taxon>
        <taxon>Pucciniaceae</taxon>
        <taxon>Puccinia</taxon>
    </lineage>
</organism>
<dbReference type="Proteomes" id="UP000235388">
    <property type="component" value="Unassembled WGS sequence"/>
</dbReference>
<keyword evidence="2" id="KW-0812">Transmembrane</keyword>
<dbReference type="AlphaFoldDB" id="A0A2N5VAH9"/>
<proteinExistence type="predicted"/>